<feature type="chain" id="PRO_5037578851" evidence="1">
    <location>
        <begin position="18"/>
        <end position="69"/>
    </location>
</feature>
<accession>A0A936YXR1</accession>
<dbReference type="GO" id="GO:0003677">
    <property type="term" value="F:DNA binding"/>
    <property type="evidence" value="ECO:0007669"/>
    <property type="project" value="InterPro"/>
</dbReference>
<reference evidence="2 3" key="1">
    <citation type="journal article" date="2017" name="Int. J. Syst. Evol. Microbiol.">
        <title>Ramlibacter monticola sp. nov., isolated from forest soil.</title>
        <authorList>
            <person name="Chaudhary D.K."/>
            <person name="Kim J."/>
        </authorList>
    </citation>
    <scope>NUCLEOTIDE SEQUENCE [LARGE SCALE GENOMIC DNA]</scope>
    <source>
        <strain evidence="2 3">KACC 19175</strain>
    </source>
</reference>
<organism evidence="2 3">
    <name type="scientific">Ramlibacter monticola</name>
    <dbReference type="NCBI Taxonomy" id="1926872"/>
    <lineage>
        <taxon>Bacteria</taxon>
        <taxon>Pseudomonadati</taxon>
        <taxon>Pseudomonadota</taxon>
        <taxon>Betaproteobacteria</taxon>
        <taxon>Burkholderiales</taxon>
        <taxon>Comamonadaceae</taxon>
        <taxon>Ramlibacter</taxon>
    </lineage>
</organism>
<sequence length="69" mass="7492">MKTARAIKLAGSPSALAKLLGITPSAISQWGDEIPPLRQYELRDLRPEWFQLRVSVPASCSARKSAKGA</sequence>
<proteinExistence type="predicted"/>
<dbReference type="SUPFAM" id="SSF47413">
    <property type="entry name" value="lambda repressor-like DNA-binding domains"/>
    <property type="match status" value="1"/>
</dbReference>
<comment type="caution">
    <text evidence="2">The sequence shown here is derived from an EMBL/GenBank/DDBJ whole genome shotgun (WGS) entry which is preliminary data.</text>
</comment>
<evidence type="ECO:0000313" key="2">
    <source>
        <dbReference type="EMBL" id="MBL0390567.1"/>
    </source>
</evidence>
<gene>
    <name evidence="2" type="ORF">JJ685_05365</name>
</gene>
<keyword evidence="1" id="KW-0732">Signal</keyword>
<dbReference type="Proteomes" id="UP000599109">
    <property type="component" value="Unassembled WGS sequence"/>
</dbReference>
<feature type="signal peptide" evidence="1">
    <location>
        <begin position="1"/>
        <end position="17"/>
    </location>
</feature>
<dbReference type="Gene3D" id="1.10.260.40">
    <property type="entry name" value="lambda repressor-like DNA-binding domains"/>
    <property type="match status" value="1"/>
</dbReference>
<dbReference type="InterPro" id="IPR010982">
    <property type="entry name" value="Lambda_DNA-bd_dom_sf"/>
</dbReference>
<dbReference type="Pfam" id="PF14549">
    <property type="entry name" value="P22_Cro"/>
    <property type="match status" value="1"/>
</dbReference>
<name>A0A936YXR1_9BURK</name>
<protein>
    <submittedName>
        <fullName evidence="2">Helix-turn-helix domain-containing protein</fullName>
    </submittedName>
</protein>
<evidence type="ECO:0000256" key="1">
    <source>
        <dbReference type="SAM" id="SignalP"/>
    </source>
</evidence>
<dbReference type="AlphaFoldDB" id="A0A936YXR1"/>
<keyword evidence="3" id="KW-1185">Reference proteome</keyword>
<dbReference type="RefSeq" id="WP_201673161.1">
    <property type="nucleotide sequence ID" value="NZ_JAEQNE010000001.1"/>
</dbReference>
<evidence type="ECO:0000313" key="3">
    <source>
        <dbReference type="Proteomes" id="UP000599109"/>
    </source>
</evidence>
<dbReference type="EMBL" id="JAEQNE010000001">
    <property type="protein sequence ID" value="MBL0390567.1"/>
    <property type="molecule type" value="Genomic_DNA"/>
</dbReference>